<protein>
    <submittedName>
        <fullName evidence="1">Uncharacterized protein</fullName>
    </submittedName>
</protein>
<dbReference type="EMBL" id="CP011127">
    <property type="protein sequence ID" value="AMU86741.1"/>
    <property type="molecule type" value="Genomic_DNA"/>
</dbReference>
<accession>A0A142VAW0</accession>
<dbReference type="Proteomes" id="UP000076394">
    <property type="component" value="Chromosome"/>
</dbReference>
<dbReference type="RefSeq" id="WP_011309449.1">
    <property type="nucleotide sequence ID" value="NZ_AP024514.1"/>
</dbReference>
<sequence>MKQGLNEIAINKMLKYQDMASRKIVSNLKSDRLVSGERLSRDELLLAKSMLGVEDLNALRAEFGAEAVIKFFYGLNQFV</sequence>
<reference evidence="1 2" key="1">
    <citation type="submission" date="2015-03" db="EMBL/GenBank/DDBJ databases">
        <title>Genomic characterization of Dehalococcoides mccartyi strain 11a5, an unusal plasmid-containing chloroethene dechlorinator.</title>
        <authorList>
            <person name="Zhao S."/>
            <person name="Ding C."/>
            <person name="He J."/>
        </authorList>
    </citation>
    <scope>NUCLEOTIDE SEQUENCE [LARGE SCALE GENOMIC DNA]</scope>
    <source>
        <strain evidence="1 2">11a5</strain>
    </source>
</reference>
<proteinExistence type="predicted"/>
<dbReference type="PATRIC" id="fig|61435.13.peg.900"/>
<gene>
    <name evidence="1" type="ORF">Dm11a5_0915</name>
</gene>
<dbReference type="AlphaFoldDB" id="A0A142VAW0"/>
<evidence type="ECO:0000313" key="1">
    <source>
        <dbReference type="EMBL" id="AMU86741.1"/>
    </source>
</evidence>
<evidence type="ECO:0000313" key="2">
    <source>
        <dbReference type="Proteomes" id="UP000076394"/>
    </source>
</evidence>
<name>A0A142VAW0_9CHLR</name>
<organism evidence="1 2">
    <name type="scientific">Dehalococcoides mccartyi</name>
    <dbReference type="NCBI Taxonomy" id="61435"/>
    <lineage>
        <taxon>Bacteria</taxon>
        <taxon>Bacillati</taxon>
        <taxon>Chloroflexota</taxon>
        <taxon>Dehalococcoidia</taxon>
        <taxon>Dehalococcoidales</taxon>
        <taxon>Dehalococcoidaceae</taxon>
        <taxon>Dehalococcoides</taxon>
    </lineage>
</organism>